<keyword evidence="2 5" id="KW-0812">Transmembrane</keyword>
<evidence type="ECO:0000256" key="1">
    <source>
        <dbReference type="ARBA" id="ARBA00004141"/>
    </source>
</evidence>
<dbReference type="Pfam" id="PF13564">
    <property type="entry name" value="DoxX_2"/>
    <property type="match status" value="1"/>
</dbReference>
<dbReference type="RefSeq" id="WP_145363827.1">
    <property type="nucleotide sequence ID" value="NZ_CP036268.1"/>
</dbReference>
<proteinExistence type="predicted"/>
<dbReference type="GO" id="GO:0016020">
    <property type="term" value="C:membrane"/>
    <property type="evidence" value="ECO:0007669"/>
    <property type="project" value="UniProtKB-SubCell"/>
</dbReference>
<evidence type="ECO:0000256" key="2">
    <source>
        <dbReference type="ARBA" id="ARBA00022692"/>
    </source>
</evidence>
<evidence type="ECO:0000256" key="4">
    <source>
        <dbReference type="ARBA" id="ARBA00023136"/>
    </source>
</evidence>
<dbReference type="Proteomes" id="UP000317318">
    <property type="component" value="Chromosome"/>
</dbReference>
<evidence type="ECO:0000256" key="3">
    <source>
        <dbReference type="ARBA" id="ARBA00022989"/>
    </source>
</evidence>
<feature type="transmembrane region" description="Helical" evidence="5">
    <location>
        <begin position="62"/>
        <end position="80"/>
    </location>
</feature>
<dbReference type="AlphaFoldDB" id="A0A517R1I8"/>
<sequence>MSDPANAVETKKGSSKPSKAASIVGWVLTVLPALMLFASAGFKLSMAEDVRKSFTEFGYPESAIIPIGITELICTVLFLIPQTAILGAILLTGYMGGAIATHVQAGDPFYVQAAIGVVLWIALYLREPRLRSIAPWRG</sequence>
<keyword evidence="4 5" id="KW-0472">Membrane</keyword>
<feature type="transmembrane region" description="Helical" evidence="5">
    <location>
        <begin position="109"/>
        <end position="125"/>
    </location>
</feature>
<dbReference type="InterPro" id="IPR032808">
    <property type="entry name" value="DoxX"/>
</dbReference>
<gene>
    <name evidence="6" type="ORF">Pan189_21180</name>
</gene>
<organism evidence="6 7">
    <name type="scientific">Stratiformator vulcanicus</name>
    <dbReference type="NCBI Taxonomy" id="2527980"/>
    <lineage>
        <taxon>Bacteria</taxon>
        <taxon>Pseudomonadati</taxon>
        <taxon>Planctomycetota</taxon>
        <taxon>Planctomycetia</taxon>
        <taxon>Planctomycetales</taxon>
        <taxon>Planctomycetaceae</taxon>
        <taxon>Stratiformator</taxon>
    </lineage>
</organism>
<evidence type="ECO:0000313" key="6">
    <source>
        <dbReference type="EMBL" id="QDT37736.1"/>
    </source>
</evidence>
<name>A0A517R1I8_9PLAN</name>
<reference evidence="6 7" key="1">
    <citation type="submission" date="2019-02" db="EMBL/GenBank/DDBJ databases">
        <title>Deep-cultivation of Planctomycetes and their phenomic and genomic characterization uncovers novel biology.</title>
        <authorList>
            <person name="Wiegand S."/>
            <person name="Jogler M."/>
            <person name="Boedeker C."/>
            <person name="Pinto D."/>
            <person name="Vollmers J."/>
            <person name="Rivas-Marin E."/>
            <person name="Kohn T."/>
            <person name="Peeters S.H."/>
            <person name="Heuer A."/>
            <person name="Rast P."/>
            <person name="Oberbeckmann S."/>
            <person name="Bunk B."/>
            <person name="Jeske O."/>
            <person name="Meyerdierks A."/>
            <person name="Storesund J.E."/>
            <person name="Kallscheuer N."/>
            <person name="Luecker S."/>
            <person name="Lage O.M."/>
            <person name="Pohl T."/>
            <person name="Merkel B.J."/>
            <person name="Hornburger P."/>
            <person name="Mueller R.-W."/>
            <person name="Bruemmer F."/>
            <person name="Labrenz M."/>
            <person name="Spormann A.M."/>
            <person name="Op den Camp H."/>
            <person name="Overmann J."/>
            <person name="Amann R."/>
            <person name="Jetten M.S.M."/>
            <person name="Mascher T."/>
            <person name="Medema M.H."/>
            <person name="Devos D.P."/>
            <person name="Kaster A.-K."/>
            <person name="Ovreas L."/>
            <person name="Rohde M."/>
            <person name="Galperin M.Y."/>
            <person name="Jogler C."/>
        </authorList>
    </citation>
    <scope>NUCLEOTIDE SEQUENCE [LARGE SCALE GENOMIC DNA]</scope>
    <source>
        <strain evidence="6 7">Pan189</strain>
    </source>
</reference>
<keyword evidence="3 5" id="KW-1133">Transmembrane helix</keyword>
<evidence type="ECO:0000313" key="7">
    <source>
        <dbReference type="Proteomes" id="UP000317318"/>
    </source>
</evidence>
<dbReference type="OrthoDB" id="9811373at2"/>
<feature type="transmembrane region" description="Helical" evidence="5">
    <location>
        <begin position="85"/>
        <end position="103"/>
    </location>
</feature>
<evidence type="ECO:0008006" key="8">
    <source>
        <dbReference type="Google" id="ProtNLM"/>
    </source>
</evidence>
<comment type="subcellular location">
    <subcellularLocation>
        <location evidence="1">Membrane</location>
        <topology evidence="1">Multi-pass membrane protein</topology>
    </subcellularLocation>
</comment>
<protein>
    <recommendedName>
        <fullName evidence="8">DoxX</fullName>
    </recommendedName>
</protein>
<evidence type="ECO:0000256" key="5">
    <source>
        <dbReference type="SAM" id="Phobius"/>
    </source>
</evidence>
<feature type="transmembrane region" description="Helical" evidence="5">
    <location>
        <begin position="20"/>
        <end position="42"/>
    </location>
</feature>
<dbReference type="KEGG" id="svp:Pan189_21180"/>
<keyword evidence="7" id="KW-1185">Reference proteome</keyword>
<dbReference type="EMBL" id="CP036268">
    <property type="protein sequence ID" value="QDT37736.1"/>
    <property type="molecule type" value="Genomic_DNA"/>
</dbReference>
<accession>A0A517R1I8</accession>